<protein>
    <submittedName>
        <fullName evidence="1">Uncharacterized protein</fullName>
    </submittedName>
</protein>
<dbReference type="Proteomes" id="UP000003959">
    <property type="component" value="Unassembled WGS sequence"/>
</dbReference>
<evidence type="ECO:0000313" key="2">
    <source>
        <dbReference type="Proteomes" id="UP000003959"/>
    </source>
</evidence>
<reference evidence="2" key="1">
    <citation type="journal article" date="2011" name="Proc. Natl. Acad. Sci. U.S.A.">
        <title>Genomic insights into the physiology and ecology of the marine filamentous cyanobacterium Lyngbya majuscula.</title>
        <authorList>
            <person name="Jones A.C."/>
            <person name="Monroe E.A."/>
            <person name="Podell S."/>
            <person name="Hess W.R."/>
            <person name="Klages S."/>
            <person name="Esquenazi E."/>
            <person name="Niessen S."/>
            <person name="Hoover H."/>
            <person name="Rothmann M."/>
            <person name="Lasken R.S."/>
            <person name="Yates J.R.III."/>
            <person name="Reinhardt R."/>
            <person name="Kube M."/>
            <person name="Burkart M.D."/>
            <person name="Allen E.E."/>
            <person name="Dorrestein P.C."/>
            <person name="Gerwick W.H."/>
            <person name="Gerwick L."/>
        </authorList>
    </citation>
    <scope>NUCLEOTIDE SEQUENCE [LARGE SCALE GENOMIC DNA]</scope>
    <source>
        <strain evidence="2">3L</strain>
    </source>
</reference>
<dbReference type="EMBL" id="GL890970">
    <property type="protein sequence ID" value="EGJ29063.1"/>
    <property type="molecule type" value="Genomic_DNA"/>
</dbReference>
<organism evidence="1 2">
    <name type="scientific">Moorena producens 3L</name>
    <dbReference type="NCBI Taxonomy" id="489825"/>
    <lineage>
        <taxon>Bacteria</taxon>
        <taxon>Bacillati</taxon>
        <taxon>Cyanobacteriota</taxon>
        <taxon>Cyanophyceae</taxon>
        <taxon>Coleofasciculales</taxon>
        <taxon>Coleofasciculaceae</taxon>
        <taxon>Moorena</taxon>
    </lineage>
</organism>
<accession>F4Y1C1</accession>
<proteinExistence type="predicted"/>
<name>F4Y1C1_9CYAN</name>
<sequence>MLFLNNISGITTFVAFTQSGTADLGTGDLGTGQSGQELTQSHTAWSWGFPPREFSLSEDLAASLLCSPYSLLHAALKVIPVRVVIDTKSLTLTNLSSSP</sequence>
<keyword evidence="2" id="KW-1185">Reference proteome</keyword>
<evidence type="ECO:0000313" key="1">
    <source>
        <dbReference type="EMBL" id="EGJ29063.1"/>
    </source>
</evidence>
<dbReference type="AlphaFoldDB" id="F4Y1C1"/>
<dbReference type="HOGENOM" id="CLU_2317174_0_0_3"/>
<gene>
    <name evidence="1" type="ORF">LYNGBM3L_67740</name>
</gene>